<dbReference type="InterPro" id="IPR002823">
    <property type="entry name" value="DUF112_TM"/>
</dbReference>
<protein>
    <submittedName>
        <fullName evidence="3">Tripartite tricarboxylate transporter permease</fullName>
    </submittedName>
</protein>
<dbReference type="Proteomes" id="UP000474957">
    <property type="component" value="Unassembled WGS sequence"/>
</dbReference>
<proteinExistence type="predicted"/>
<keyword evidence="1" id="KW-0472">Membrane</keyword>
<keyword evidence="4" id="KW-1185">Reference proteome</keyword>
<feature type="transmembrane region" description="Helical" evidence="1">
    <location>
        <begin position="171"/>
        <end position="188"/>
    </location>
</feature>
<feature type="transmembrane region" description="Helical" evidence="1">
    <location>
        <begin position="359"/>
        <end position="383"/>
    </location>
</feature>
<organism evidence="3 4">
    <name type="scientific">Halovulum marinum</name>
    <dbReference type="NCBI Taxonomy" id="2662447"/>
    <lineage>
        <taxon>Bacteria</taxon>
        <taxon>Pseudomonadati</taxon>
        <taxon>Pseudomonadota</taxon>
        <taxon>Alphaproteobacteria</taxon>
        <taxon>Rhodobacterales</taxon>
        <taxon>Paracoccaceae</taxon>
        <taxon>Halovulum</taxon>
    </lineage>
</organism>
<dbReference type="PANTHER" id="PTHR35342">
    <property type="entry name" value="TRICARBOXYLIC TRANSPORT PROTEIN"/>
    <property type="match status" value="1"/>
</dbReference>
<dbReference type="PANTHER" id="PTHR35342:SF5">
    <property type="entry name" value="TRICARBOXYLIC TRANSPORT PROTEIN"/>
    <property type="match status" value="1"/>
</dbReference>
<accession>A0A6L5YY01</accession>
<feature type="transmembrane region" description="Helical" evidence="1">
    <location>
        <begin position="45"/>
        <end position="71"/>
    </location>
</feature>
<feature type="transmembrane region" description="Helical" evidence="1">
    <location>
        <begin position="20"/>
        <end position="39"/>
    </location>
</feature>
<feature type="domain" description="DUF112" evidence="2">
    <location>
        <begin position="20"/>
        <end position="443"/>
    </location>
</feature>
<dbReference type="RefSeq" id="WP_154445204.1">
    <property type="nucleotide sequence ID" value="NZ_WIND01000002.1"/>
</dbReference>
<reference evidence="3 4" key="1">
    <citation type="submission" date="2019-10" db="EMBL/GenBank/DDBJ databases">
        <title>Cognatihalovulum marinum gen. nov. sp. nov., a new member of the family Rhodobacteraceae isolated from deep seawater of the Northwest Indian Ocean.</title>
        <authorList>
            <person name="Ruan C."/>
            <person name="Wang J."/>
            <person name="Zheng X."/>
            <person name="Song L."/>
            <person name="Zhu Y."/>
            <person name="Huang Y."/>
            <person name="Lu Z."/>
            <person name="Du W."/>
            <person name="Huang L."/>
            <person name="Dai X."/>
        </authorList>
    </citation>
    <scope>NUCLEOTIDE SEQUENCE [LARGE SCALE GENOMIC DNA]</scope>
    <source>
        <strain evidence="3 4">2CG4</strain>
    </source>
</reference>
<gene>
    <name evidence="3" type="ORF">GE300_04185</name>
</gene>
<feature type="transmembrane region" description="Helical" evidence="1">
    <location>
        <begin position="466"/>
        <end position="492"/>
    </location>
</feature>
<comment type="caution">
    <text evidence="3">The sequence shown here is derived from an EMBL/GenBank/DDBJ whole genome shotgun (WGS) entry which is preliminary data.</text>
</comment>
<feature type="transmembrane region" description="Helical" evidence="1">
    <location>
        <begin position="262"/>
        <end position="284"/>
    </location>
</feature>
<evidence type="ECO:0000313" key="4">
    <source>
        <dbReference type="Proteomes" id="UP000474957"/>
    </source>
</evidence>
<evidence type="ECO:0000259" key="2">
    <source>
        <dbReference type="Pfam" id="PF01970"/>
    </source>
</evidence>
<evidence type="ECO:0000256" key="1">
    <source>
        <dbReference type="SAM" id="Phobius"/>
    </source>
</evidence>
<name>A0A6L5YY01_9RHOB</name>
<feature type="transmembrane region" description="Helical" evidence="1">
    <location>
        <begin position="395"/>
        <end position="412"/>
    </location>
</feature>
<feature type="transmembrane region" description="Helical" evidence="1">
    <location>
        <begin position="323"/>
        <end position="347"/>
    </location>
</feature>
<keyword evidence="1" id="KW-1133">Transmembrane helix</keyword>
<feature type="transmembrane region" description="Helical" evidence="1">
    <location>
        <begin position="424"/>
        <end position="446"/>
    </location>
</feature>
<feature type="transmembrane region" description="Helical" evidence="1">
    <location>
        <begin position="140"/>
        <end position="164"/>
    </location>
</feature>
<sequence>MDVLASLGDGFVVALTWQNLLLALLGCLLGTIMGALPGLGPSNGVAILIPLAFTLGLGATPALILLTSVYYGAMYGGRISSILLNIPGDEPALMTCLDGYPMAQAGRAGEALALSGIASFVGAFFATWGLVFLAPQLVKVALLFGPAEYFALFTLAFATLGGIASTNQAKAAFAAALGLGLATVGVDGQTGVPRFTFGEVHLYDGIDFLVAIVGLFALSEVLIFLEHRGTDADVTGRKIEVGRIVPSWSLVRSCIPTMGRTTVLGFIAGVLPGAGASLGSFISYSMEKRLVDREGTFGKGDPRGVAAPEAGNNAAAGGALVPMLALGVPGSGTTAVLLAVLLALNITPGPLLFQNNPDVVWGLIAALFIGNFMLLAMNIPMVGLFTRVLLVPPRLLMPVVAMVSFVGIYGISGSSFDLQVMVGFGVLGWVLRKLDVPLVPVILGTLLGNEMEANLRRALTISDGDWSVLVGSPLAITLWVIAVVGFVLPILFGKVLKRRMRMSRDEEGALTD</sequence>
<dbReference type="Pfam" id="PF01970">
    <property type="entry name" value="TctA"/>
    <property type="match status" value="1"/>
</dbReference>
<dbReference type="AlphaFoldDB" id="A0A6L5YY01"/>
<dbReference type="EMBL" id="WIND01000002">
    <property type="protein sequence ID" value="MSU88820.1"/>
    <property type="molecule type" value="Genomic_DNA"/>
</dbReference>
<feature type="transmembrane region" description="Helical" evidence="1">
    <location>
        <begin position="208"/>
        <end position="225"/>
    </location>
</feature>
<feature type="transmembrane region" description="Helical" evidence="1">
    <location>
        <begin position="111"/>
        <end position="134"/>
    </location>
</feature>
<evidence type="ECO:0000313" key="3">
    <source>
        <dbReference type="EMBL" id="MSU88820.1"/>
    </source>
</evidence>
<keyword evidence="1" id="KW-0812">Transmembrane</keyword>